<dbReference type="EMBL" id="JAMTCG010000002">
    <property type="protein sequence ID" value="MCP2160253.1"/>
    <property type="molecule type" value="Genomic_DNA"/>
</dbReference>
<keyword evidence="1" id="KW-1133">Transmembrane helix</keyword>
<evidence type="ECO:0000313" key="3">
    <source>
        <dbReference type="Proteomes" id="UP001205740"/>
    </source>
</evidence>
<gene>
    <name evidence="2" type="ORF">LX12_001432</name>
</gene>
<dbReference type="Proteomes" id="UP001205740">
    <property type="component" value="Unassembled WGS sequence"/>
</dbReference>
<sequence>MVWLRRWRFPAFVVVLAIFLGPGVIADLGSTSSIWDWTGLGCLVLLVVGLPLFIRDALRDGRAEMTPVRLDPAEVSPGAIHQAISRTSDRVSAVRLLREAHPGLGLRDAAELVDAYR</sequence>
<keyword evidence="3" id="KW-1185">Reference proteome</keyword>
<keyword evidence="1" id="KW-0812">Transmembrane</keyword>
<proteinExistence type="predicted"/>
<evidence type="ECO:0000256" key="1">
    <source>
        <dbReference type="SAM" id="Phobius"/>
    </source>
</evidence>
<comment type="caution">
    <text evidence="2">The sequence shown here is derived from an EMBL/GenBank/DDBJ whole genome shotgun (WGS) entry which is preliminary data.</text>
</comment>
<evidence type="ECO:0000313" key="2">
    <source>
        <dbReference type="EMBL" id="MCP2160253.1"/>
    </source>
</evidence>
<organism evidence="2 3">
    <name type="scientific">Williamsia serinedens</name>
    <dbReference type="NCBI Taxonomy" id="391736"/>
    <lineage>
        <taxon>Bacteria</taxon>
        <taxon>Bacillati</taxon>
        <taxon>Actinomycetota</taxon>
        <taxon>Actinomycetes</taxon>
        <taxon>Mycobacteriales</taxon>
        <taxon>Nocardiaceae</taxon>
        <taxon>Williamsia</taxon>
    </lineage>
</organism>
<name>A0ABT1H3C2_9NOCA</name>
<accession>A0ABT1H3C2</accession>
<keyword evidence="1" id="KW-0472">Membrane</keyword>
<protein>
    <submittedName>
        <fullName evidence="2">Uncharacterized protein</fullName>
    </submittedName>
</protein>
<reference evidence="2 3" key="1">
    <citation type="submission" date="2022-06" db="EMBL/GenBank/DDBJ databases">
        <title>Genomic Encyclopedia of Archaeal and Bacterial Type Strains, Phase II (KMG-II): from individual species to whole genera.</title>
        <authorList>
            <person name="Goeker M."/>
        </authorList>
    </citation>
    <scope>NUCLEOTIDE SEQUENCE [LARGE SCALE GENOMIC DNA]</scope>
    <source>
        <strain evidence="2 3">DSM 45037</strain>
    </source>
</reference>
<feature type="transmembrane region" description="Helical" evidence="1">
    <location>
        <begin position="36"/>
        <end position="54"/>
    </location>
</feature>